<keyword evidence="1" id="KW-1133">Transmembrane helix</keyword>
<keyword evidence="1" id="KW-0472">Membrane</keyword>
<reference evidence="2 3" key="1">
    <citation type="submission" date="2024-09" db="EMBL/GenBank/DDBJ databases">
        <authorList>
            <person name="Sun Q."/>
            <person name="Mori K."/>
        </authorList>
    </citation>
    <scope>NUCLEOTIDE SEQUENCE [LARGE SCALE GENOMIC DNA]</scope>
    <source>
        <strain evidence="2 3">TBRC 7907</strain>
    </source>
</reference>
<feature type="transmembrane region" description="Helical" evidence="1">
    <location>
        <begin position="44"/>
        <end position="65"/>
    </location>
</feature>
<protein>
    <submittedName>
        <fullName evidence="2">Tol-pal system YbgF family protein</fullName>
    </submittedName>
</protein>
<feature type="transmembrane region" description="Helical" evidence="1">
    <location>
        <begin position="99"/>
        <end position="117"/>
    </location>
</feature>
<dbReference type="EMBL" id="JBHLZU010000023">
    <property type="protein sequence ID" value="MFB9907745.1"/>
    <property type="molecule type" value="Genomic_DNA"/>
</dbReference>
<feature type="transmembrane region" description="Helical" evidence="1">
    <location>
        <begin position="20"/>
        <end position="37"/>
    </location>
</feature>
<dbReference type="Proteomes" id="UP001589693">
    <property type="component" value="Unassembled WGS sequence"/>
</dbReference>
<keyword evidence="1" id="KW-0812">Transmembrane</keyword>
<evidence type="ECO:0000313" key="2">
    <source>
        <dbReference type="EMBL" id="MFB9907745.1"/>
    </source>
</evidence>
<sequence length="474" mass="50586">MDHPTQAVLEPAPVARSHDSLAVALGNASLLGVGYVMMGRRKLFVVTGLVTIALVVLLVSVRSVWVEVLLLVWWAALIAHGWSVAGGRGQRVVVRRQRLIALGITVAVLLAVALLRFDAARIERTVTEARQSGDCARAVTALDGLWLGHRVADAPMTARGGTTIEACQRLRMAKDKLSAAVTGDIEALKAGFAGLAAVLAQLPGHERMVEVVLDGFLGGLPAKNPCHTVEVTDWLRQRQASNNALDRSVAVIARTAPAALVGCADTFMGAKDWQKARALYQRVPDQFPGHELTAKAQEGVKQATLAIELATVRGLLRGSTSTEPAYCSRPARYSGAAAQGAGTNRALIYGNEEYTSKLPAEWRATDAADAVLVVCVGAKEFGTPVRTCPYQNKLSRQFPTNVTFHKIAIPVKVYELRTGNVVADTKVEIDGASCPKVLTYSRPSGLIDIGPPSKVYVTASDDDVRGGFSSLINR</sequence>
<keyword evidence="3" id="KW-1185">Reference proteome</keyword>
<accession>A0ABV6A3M7</accession>
<feature type="transmembrane region" description="Helical" evidence="1">
    <location>
        <begin position="71"/>
        <end position="87"/>
    </location>
</feature>
<organism evidence="2 3">
    <name type="scientific">Allokutzneria oryzae</name>
    <dbReference type="NCBI Taxonomy" id="1378989"/>
    <lineage>
        <taxon>Bacteria</taxon>
        <taxon>Bacillati</taxon>
        <taxon>Actinomycetota</taxon>
        <taxon>Actinomycetes</taxon>
        <taxon>Pseudonocardiales</taxon>
        <taxon>Pseudonocardiaceae</taxon>
        <taxon>Allokutzneria</taxon>
    </lineage>
</organism>
<evidence type="ECO:0000313" key="3">
    <source>
        <dbReference type="Proteomes" id="UP001589693"/>
    </source>
</evidence>
<evidence type="ECO:0000256" key="1">
    <source>
        <dbReference type="SAM" id="Phobius"/>
    </source>
</evidence>
<dbReference type="RefSeq" id="WP_377858448.1">
    <property type="nucleotide sequence ID" value="NZ_JBHLZU010000023.1"/>
</dbReference>
<name>A0ABV6A3M7_9PSEU</name>
<gene>
    <name evidence="2" type="ORF">ACFFQA_27740</name>
</gene>
<proteinExistence type="predicted"/>
<comment type="caution">
    <text evidence="2">The sequence shown here is derived from an EMBL/GenBank/DDBJ whole genome shotgun (WGS) entry which is preliminary data.</text>
</comment>